<dbReference type="OMA" id="FHTLKIP"/>
<evidence type="ECO:0000256" key="3">
    <source>
        <dbReference type="RuleBase" id="RU003718"/>
    </source>
</evidence>
<comment type="caution">
    <text evidence="5">The sequence shown here is derived from an EMBL/GenBank/DDBJ whole genome shotgun (WGS) entry which is preliminary data.</text>
</comment>
<dbReference type="SUPFAM" id="SSF53756">
    <property type="entry name" value="UDP-Glycosyltransferase/glycogen phosphorylase"/>
    <property type="match status" value="1"/>
</dbReference>
<dbReference type="PANTHER" id="PTHR48049">
    <property type="entry name" value="GLYCOSYLTRANSFERASE"/>
    <property type="match status" value="1"/>
</dbReference>
<accession>A0A200QG04</accession>
<evidence type="ECO:0000256" key="4">
    <source>
        <dbReference type="RuleBase" id="RU362057"/>
    </source>
</evidence>
<dbReference type="STRING" id="56857.A0A200QG04"/>
<dbReference type="InterPro" id="IPR050481">
    <property type="entry name" value="UDP-glycosyltransf_plant"/>
</dbReference>
<evidence type="ECO:0000313" key="6">
    <source>
        <dbReference type="Proteomes" id="UP000195402"/>
    </source>
</evidence>
<evidence type="ECO:0000256" key="1">
    <source>
        <dbReference type="ARBA" id="ARBA00009995"/>
    </source>
</evidence>
<evidence type="ECO:0000256" key="2">
    <source>
        <dbReference type="ARBA" id="ARBA00022679"/>
    </source>
</evidence>
<dbReference type="FunFam" id="3.40.50.2000:FF:000087">
    <property type="entry name" value="Glycosyltransferase"/>
    <property type="match status" value="1"/>
</dbReference>
<sequence length="473" mass="52855">MEAAKMNSSRSRTFHAAMHPWLAMGHLTPFLHLSNKLAERGHRVSFFSPTKTISKLESLNLYPHLISFVPLVVPHVDGLPLGAETMSDVPPSMAPILAIAFHSLQNHVEALLLDLKPDFVFYDLAGWVPSFTRPLGIKSVYHIIFSAATVAYFLVPSREIQDDDIKTKMRLMSPPPGFPPSPLNLHLHELHAISFWARKNENTGLSLYDFLSTSMKQCDIICARTCREIEGPYCDYLESQYAKPVLLTGPALPDQEVIVTHPLEEKWANWLLGFKPGSVLYCAFGSERVLRKDEFQELVQGLELTGMPFLVALKPPSGAATTEEALPEGFEERIRGRGVVHGGWVQQPQILAHPSVGCFVSHCGFGSMWESLMNDCQIVLLPHLEDQCLNSRILTGGLKVAVEVERREEDGWFTRESVCSAVKAVMDEESQIAAELKANHCKLRELLSTDGLESSYMDNFIKKLQDVMIMSSD</sequence>
<dbReference type="FunFam" id="3.40.50.2000:FF:000037">
    <property type="entry name" value="Glycosyltransferase"/>
    <property type="match status" value="1"/>
</dbReference>
<dbReference type="Pfam" id="PF00201">
    <property type="entry name" value="UDPGT"/>
    <property type="match status" value="1"/>
</dbReference>
<keyword evidence="2 3" id="KW-0808">Transferase</keyword>
<dbReference type="Proteomes" id="UP000195402">
    <property type="component" value="Unassembled WGS sequence"/>
</dbReference>
<gene>
    <name evidence="5" type="ORF">BVC80_8915g7</name>
</gene>
<dbReference type="PANTHER" id="PTHR48049:SF84">
    <property type="entry name" value="UDP-GLYCOSYLTRANSFERASE 79A6"/>
    <property type="match status" value="1"/>
</dbReference>
<evidence type="ECO:0000313" key="5">
    <source>
        <dbReference type="EMBL" id="OVA09362.1"/>
    </source>
</evidence>
<keyword evidence="6" id="KW-1185">Reference proteome</keyword>
<dbReference type="GO" id="GO:0035251">
    <property type="term" value="F:UDP-glucosyltransferase activity"/>
    <property type="evidence" value="ECO:0007669"/>
    <property type="project" value="InterPro"/>
</dbReference>
<protein>
    <recommendedName>
        <fullName evidence="4">Glycosyltransferase</fullName>
        <ecNumber evidence="4">2.4.1.-</ecNumber>
    </recommendedName>
</protein>
<dbReference type="OrthoDB" id="5835829at2759"/>
<name>A0A200QG04_MACCD</name>
<dbReference type="AlphaFoldDB" id="A0A200QG04"/>
<dbReference type="EC" id="2.4.1.-" evidence="4"/>
<dbReference type="EMBL" id="MVGT01002091">
    <property type="protein sequence ID" value="OVA09362.1"/>
    <property type="molecule type" value="Genomic_DNA"/>
</dbReference>
<dbReference type="FunCoup" id="A0A200QG04">
    <property type="interactions" value="198"/>
</dbReference>
<dbReference type="InterPro" id="IPR002213">
    <property type="entry name" value="UDP_glucos_trans"/>
</dbReference>
<organism evidence="5 6">
    <name type="scientific">Macleaya cordata</name>
    <name type="common">Five-seeded plume-poppy</name>
    <name type="synonym">Bocconia cordata</name>
    <dbReference type="NCBI Taxonomy" id="56857"/>
    <lineage>
        <taxon>Eukaryota</taxon>
        <taxon>Viridiplantae</taxon>
        <taxon>Streptophyta</taxon>
        <taxon>Embryophyta</taxon>
        <taxon>Tracheophyta</taxon>
        <taxon>Spermatophyta</taxon>
        <taxon>Magnoliopsida</taxon>
        <taxon>Ranunculales</taxon>
        <taxon>Papaveraceae</taxon>
        <taxon>Papaveroideae</taxon>
        <taxon>Macleaya</taxon>
    </lineage>
</organism>
<reference evidence="5 6" key="1">
    <citation type="journal article" date="2017" name="Mol. Plant">
        <title>The Genome of Medicinal Plant Macleaya cordata Provides New Insights into Benzylisoquinoline Alkaloids Metabolism.</title>
        <authorList>
            <person name="Liu X."/>
            <person name="Liu Y."/>
            <person name="Huang P."/>
            <person name="Ma Y."/>
            <person name="Qing Z."/>
            <person name="Tang Q."/>
            <person name="Cao H."/>
            <person name="Cheng P."/>
            <person name="Zheng Y."/>
            <person name="Yuan Z."/>
            <person name="Zhou Y."/>
            <person name="Liu J."/>
            <person name="Tang Z."/>
            <person name="Zhuo Y."/>
            <person name="Zhang Y."/>
            <person name="Yu L."/>
            <person name="Huang J."/>
            <person name="Yang P."/>
            <person name="Peng Q."/>
            <person name="Zhang J."/>
            <person name="Jiang W."/>
            <person name="Zhang Z."/>
            <person name="Lin K."/>
            <person name="Ro D.K."/>
            <person name="Chen X."/>
            <person name="Xiong X."/>
            <person name="Shang Y."/>
            <person name="Huang S."/>
            <person name="Zeng J."/>
        </authorList>
    </citation>
    <scope>NUCLEOTIDE SEQUENCE [LARGE SCALE GENOMIC DNA]</scope>
    <source>
        <strain evidence="6">cv. BLH2017</strain>
        <tissue evidence="5">Root</tissue>
    </source>
</reference>
<dbReference type="InterPro" id="IPR035595">
    <property type="entry name" value="UDP_glycos_trans_CS"/>
</dbReference>
<keyword evidence="3" id="KW-0328">Glycosyltransferase</keyword>
<dbReference type="InParanoid" id="A0A200QG04"/>
<proteinExistence type="inferred from homology"/>
<comment type="similarity">
    <text evidence="1 3">Belongs to the UDP-glycosyltransferase family.</text>
</comment>
<dbReference type="Gene3D" id="3.40.50.2000">
    <property type="entry name" value="Glycogen Phosphorylase B"/>
    <property type="match status" value="2"/>
</dbReference>
<dbReference type="PROSITE" id="PS00375">
    <property type="entry name" value="UDPGT"/>
    <property type="match status" value="1"/>
</dbReference>
<dbReference type="CDD" id="cd03784">
    <property type="entry name" value="GT1_Gtf-like"/>
    <property type="match status" value="1"/>
</dbReference>